<feature type="binding site" evidence="7">
    <location>
        <position position="336"/>
    </location>
    <ligand>
        <name>3-phosphoshikimate</name>
        <dbReference type="ChEBI" id="CHEBI:145989"/>
    </ligand>
</feature>
<dbReference type="InterPro" id="IPR001986">
    <property type="entry name" value="Enolpyruvate_Tfrase_dom"/>
</dbReference>
<evidence type="ECO:0000256" key="3">
    <source>
        <dbReference type="ARBA" id="ARBA00022605"/>
    </source>
</evidence>
<feature type="binding site" evidence="7">
    <location>
        <position position="20"/>
    </location>
    <ligand>
        <name>3-phosphoshikimate</name>
        <dbReference type="ChEBI" id="CHEBI:145989"/>
    </ligand>
</feature>
<dbReference type="SUPFAM" id="SSF55205">
    <property type="entry name" value="EPT/RTPC-like"/>
    <property type="match status" value="1"/>
</dbReference>
<evidence type="ECO:0000259" key="8">
    <source>
        <dbReference type="Pfam" id="PF00275"/>
    </source>
</evidence>
<dbReference type="UniPathway" id="UPA00053">
    <property type="reaction ID" value="UER00089"/>
</dbReference>
<sequence length="423" mass="45470">MSSDGRSIRRVTLEVPGSKSITQRALIAAALAKGESRLQNALLAEDTHYLMKALELLGAKISIEEKEIRIAGTGGWIQAPVEKIFLGNNGTALRFLTTLVCLGEGIFLLDGTPRLRERPVLPLLQVLRCMGVTIETPENSGCPPLMIKARGLPGGRTVFTDLDSSQYVSSLLLSSPYAARDVKIRLAGRTVSEPYINMTLQVMEQFGVAVERQKDNIFFVPAGQSYTARSFVIEGDYSSASYFFLAAALGLARVCVPNLTGESVQGDARFLRIIEDLGCTVTWRDGGVEVAGGKLNPGDVELAMGDIPDMVPSLAVLAVFRSGRTVITGASHLRIKESNRLAALAAELGRIGIAARETADGLIIDGGDPHGGDIESYDDHRIAMSFAIAGLAIPGIRIADRGCVRKSFPGFWEELKKLEPGTR</sequence>
<dbReference type="GO" id="GO:0008652">
    <property type="term" value="P:amino acid biosynthetic process"/>
    <property type="evidence" value="ECO:0007669"/>
    <property type="project" value="UniProtKB-KW"/>
</dbReference>
<evidence type="ECO:0000256" key="7">
    <source>
        <dbReference type="HAMAP-Rule" id="MF_00210"/>
    </source>
</evidence>
<dbReference type="PIRSF" id="PIRSF000505">
    <property type="entry name" value="EPSPS"/>
    <property type="match status" value="1"/>
</dbReference>
<evidence type="ECO:0000256" key="5">
    <source>
        <dbReference type="ARBA" id="ARBA00023141"/>
    </source>
</evidence>
<gene>
    <name evidence="7" type="primary">aroA</name>
    <name evidence="9" type="ORF">SAMN04489760_105126</name>
</gene>
<dbReference type="InterPro" id="IPR006264">
    <property type="entry name" value="EPSP_synthase"/>
</dbReference>
<dbReference type="PROSITE" id="PS00885">
    <property type="entry name" value="EPSP_SYNTHASE_2"/>
    <property type="match status" value="1"/>
</dbReference>
<dbReference type="GO" id="GO:0003866">
    <property type="term" value="F:3-phosphoshikimate 1-carboxyvinyltransferase activity"/>
    <property type="evidence" value="ECO:0007669"/>
    <property type="project" value="UniProtKB-UniRule"/>
</dbReference>
<dbReference type="RefSeq" id="WP_093882652.1">
    <property type="nucleotide sequence ID" value="NZ_FOBS01000005.1"/>
</dbReference>
<feature type="domain" description="Enolpyruvate transferase" evidence="8">
    <location>
        <begin position="12"/>
        <end position="415"/>
    </location>
</feature>
<protein>
    <recommendedName>
        <fullName evidence="7">3-phosphoshikimate 1-carboxyvinyltransferase</fullName>
        <ecNumber evidence="7">2.5.1.19</ecNumber>
    </recommendedName>
    <alternativeName>
        <fullName evidence="7">5-enolpyruvylshikimate-3-phosphate synthase</fullName>
        <shortName evidence="7">EPSP synthase</shortName>
        <shortName evidence="7">EPSPS</shortName>
    </alternativeName>
</protein>
<name>A0A1H7W257_9BACT</name>
<dbReference type="Proteomes" id="UP000198744">
    <property type="component" value="Unassembled WGS sequence"/>
</dbReference>
<comment type="caution">
    <text evidence="7">Lacks conserved residue(s) required for the propagation of feature annotation.</text>
</comment>
<keyword evidence="3 7" id="KW-0028">Amino-acid biosynthesis</keyword>
<dbReference type="InterPro" id="IPR013792">
    <property type="entry name" value="RNA3'P_cycl/enolpyr_Trfase_a/b"/>
</dbReference>
<feature type="active site" description="Proton acceptor" evidence="7">
    <location>
        <position position="309"/>
    </location>
</feature>
<dbReference type="PANTHER" id="PTHR21090">
    <property type="entry name" value="AROM/DEHYDROQUINATE SYNTHASE"/>
    <property type="match status" value="1"/>
</dbReference>
<comment type="subcellular location">
    <subcellularLocation>
        <location evidence="7">Cytoplasm</location>
    </subcellularLocation>
</comment>
<evidence type="ECO:0000256" key="4">
    <source>
        <dbReference type="ARBA" id="ARBA00022679"/>
    </source>
</evidence>
<feature type="binding site" evidence="7">
    <location>
        <position position="24"/>
    </location>
    <ligand>
        <name>3-phosphoshikimate</name>
        <dbReference type="ChEBI" id="CHEBI:145989"/>
    </ligand>
</feature>
<dbReference type="EC" id="2.5.1.19" evidence="7"/>
<keyword evidence="10" id="KW-1185">Reference proteome</keyword>
<feature type="binding site" evidence="7">
    <location>
        <position position="309"/>
    </location>
    <ligand>
        <name>3-phosphoshikimate</name>
        <dbReference type="ChEBI" id="CHEBI:145989"/>
    </ligand>
</feature>
<dbReference type="GO" id="GO:0009073">
    <property type="term" value="P:aromatic amino acid family biosynthetic process"/>
    <property type="evidence" value="ECO:0007669"/>
    <property type="project" value="UniProtKB-KW"/>
</dbReference>
<dbReference type="Gene3D" id="3.65.10.10">
    <property type="entry name" value="Enolpyruvate transferase domain"/>
    <property type="match status" value="2"/>
</dbReference>
<organism evidence="9 10">
    <name type="scientific">Syntrophus gentianae</name>
    <dbReference type="NCBI Taxonomy" id="43775"/>
    <lineage>
        <taxon>Bacteria</taxon>
        <taxon>Pseudomonadati</taxon>
        <taxon>Thermodesulfobacteriota</taxon>
        <taxon>Syntrophia</taxon>
        <taxon>Syntrophales</taxon>
        <taxon>Syntrophaceae</taxon>
        <taxon>Syntrophus</taxon>
    </lineage>
</organism>
<dbReference type="GO" id="GO:0009423">
    <property type="term" value="P:chorismate biosynthetic process"/>
    <property type="evidence" value="ECO:0007669"/>
    <property type="project" value="UniProtKB-UniRule"/>
</dbReference>
<evidence type="ECO:0000313" key="9">
    <source>
        <dbReference type="EMBL" id="SEM15561.1"/>
    </source>
</evidence>
<keyword evidence="4 7" id="KW-0808">Transferase</keyword>
<comment type="pathway">
    <text evidence="1 7">Metabolic intermediate biosynthesis; chorismate biosynthesis; chorismate from D-erythrose 4-phosphate and phosphoenolpyruvate: step 6/7.</text>
</comment>
<evidence type="ECO:0000256" key="2">
    <source>
        <dbReference type="ARBA" id="ARBA00009948"/>
    </source>
</evidence>
<accession>A0A1H7W257</accession>
<dbReference type="CDD" id="cd01556">
    <property type="entry name" value="EPSP_synthase"/>
    <property type="match status" value="1"/>
</dbReference>
<evidence type="ECO:0000313" key="10">
    <source>
        <dbReference type="Proteomes" id="UP000198744"/>
    </source>
</evidence>
<keyword evidence="5 7" id="KW-0057">Aromatic amino acid biosynthesis</keyword>
<proteinExistence type="inferred from homology"/>
<dbReference type="Pfam" id="PF00275">
    <property type="entry name" value="EPSP_synthase"/>
    <property type="match status" value="1"/>
</dbReference>
<evidence type="ECO:0000256" key="1">
    <source>
        <dbReference type="ARBA" id="ARBA00004811"/>
    </source>
</evidence>
<feature type="binding site" evidence="7">
    <location>
        <position position="340"/>
    </location>
    <ligand>
        <name>phosphoenolpyruvate</name>
        <dbReference type="ChEBI" id="CHEBI:58702"/>
    </ligand>
</feature>
<dbReference type="PANTHER" id="PTHR21090:SF5">
    <property type="entry name" value="PENTAFUNCTIONAL AROM POLYPEPTIDE"/>
    <property type="match status" value="1"/>
</dbReference>
<dbReference type="InterPro" id="IPR036968">
    <property type="entry name" value="Enolpyruvate_Tfrase_sf"/>
</dbReference>
<feature type="binding site" evidence="7">
    <location>
        <position position="165"/>
    </location>
    <ligand>
        <name>3-phosphoshikimate</name>
        <dbReference type="ChEBI" id="CHEBI:145989"/>
    </ligand>
</feature>
<feature type="binding site" evidence="7">
    <location>
        <position position="19"/>
    </location>
    <ligand>
        <name>phosphoenolpyruvate</name>
        <dbReference type="ChEBI" id="CHEBI:58702"/>
    </ligand>
</feature>
<feature type="binding site" evidence="7">
    <location>
        <position position="166"/>
    </location>
    <ligand>
        <name>3-phosphoshikimate</name>
        <dbReference type="ChEBI" id="CHEBI:145989"/>
    </ligand>
</feature>
<comment type="similarity">
    <text evidence="2 7">Belongs to the EPSP synthase family.</text>
</comment>
<feature type="binding site" evidence="7">
    <location>
        <position position="406"/>
    </location>
    <ligand>
        <name>phosphoenolpyruvate</name>
        <dbReference type="ChEBI" id="CHEBI:58702"/>
    </ligand>
</feature>
<feature type="binding site" evidence="7">
    <location>
        <position position="164"/>
    </location>
    <ligand>
        <name>3-phosphoshikimate</name>
        <dbReference type="ChEBI" id="CHEBI:145989"/>
    </ligand>
</feature>
<reference evidence="9 10" key="1">
    <citation type="submission" date="2016-10" db="EMBL/GenBank/DDBJ databases">
        <authorList>
            <person name="de Groot N.N."/>
        </authorList>
    </citation>
    <scope>NUCLEOTIDE SEQUENCE [LARGE SCALE GENOMIC DNA]</scope>
    <source>
        <strain evidence="9 10">DSM 8423</strain>
    </source>
</reference>
<feature type="binding site" evidence="7">
    <location>
        <position position="192"/>
    </location>
    <ligand>
        <name>3-phosphoshikimate</name>
        <dbReference type="ChEBI" id="CHEBI:145989"/>
    </ligand>
</feature>
<dbReference type="EMBL" id="FOBS01000005">
    <property type="protein sequence ID" value="SEM15561.1"/>
    <property type="molecule type" value="Genomic_DNA"/>
</dbReference>
<feature type="binding site" evidence="7">
    <location>
        <position position="381"/>
    </location>
    <ligand>
        <name>phosphoenolpyruvate</name>
        <dbReference type="ChEBI" id="CHEBI:58702"/>
    </ligand>
</feature>
<feature type="binding site" evidence="7">
    <location>
        <position position="118"/>
    </location>
    <ligand>
        <name>phosphoenolpyruvate</name>
        <dbReference type="ChEBI" id="CHEBI:58702"/>
    </ligand>
</feature>
<comment type="function">
    <text evidence="7">Catalyzes the transfer of the enolpyruvyl moiety of phosphoenolpyruvate (PEP) to the 5-hydroxyl of shikimate-3-phosphate (S3P) to produce enolpyruvyl shikimate-3-phosphate and inorganic phosphate.</text>
</comment>
<comment type="catalytic activity">
    <reaction evidence="6">
        <text>3-phosphoshikimate + phosphoenolpyruvate = 5-O-(1-carboxyvinyl)-3-phosphoshikimate + phosphate</text>
        <dbReference type="Rhea" id="RHEA:21256"/>
        <dbReference type="ChEBI" id="CHEBI:43474"/>
        <dbReference type="ChEBI" id="CHEBI:57701"/>
        <dbReference type="ChEBI" id="CHEBI:58702"/>
        <dbReference type="ChEBI" id="CHEBI:145989"/>
        <dbReference type="EC" id="2.5.1.19"/>
    </reaction>
    <physiologicalReaction direction="left-to-right" evidence="6">
        <dbReference type="Rhea" id="RHEA:21257"/>
    </physiologicalReaction>
</comment>
<dbReference type="AlphaFoldDB" id="A0A1H7W257"/>
<feature type="binding site" evidence="7">
    <location>
        <position position="90"/>
    </location>
    <ligand>
        <name>phosphoenolpyruvate</name>
        <dbReference type="ChEBI" id="CHEBI:58702"/>
    </ligand>
</feature>
<feature type="binding site" evidence="7">
    <location>
        <position position="19"/>
    </location>
    <ligand>
        <name>3-phosphoshikimate</name>
        <dbReference type="ChEBI" id="CHEBI:145989"/>
    </ligand>
</feature>
<evidence type="ECO:0000256" key="6">
    <source>
        <dbReference type="ARBA" id="ARBA00044633"/>
    </source>
</evidence>
<comment type="subunit">
    <text evidence="7">Monomer.</text>
</comment>
<dbReference type="NCBIfam" id="TIGR01356">
    <property type="entry name" value="aroA"/>
    <property type="match status" value="1"/>
</dbReference>
<dbReference type="STRING" id="43775.SAMN04489760_105126"/>
<dbReference type="InterPro" id="IPR023193">
    <property type="entry name" value="EPSP_synthase_CS"/>
</dbReference>
<feature type="binding site" evidence="7">
    <location>
        <position position="166"/>
    </location>
    <ligand>
        <name>phosphoenolpyruvate</name>
        <dbReference type="ChEBI" id="CHEBI:58702"/>
    </ligand>
</feature>
<dbReference type="GO" id="GO:0005737">
    <property type="term" value="C:cytoplasm"/>
    <property type="evidence" value="ECO:0007669"/>
    <property type="project" value="UniProtKB-SubCell"/>
</dbReference>
<dbReference type="OrthoDB" id="9809920at2"/>
<dbReference type="HAMAP" id="MF_00210">
    <property type="entry name" value="EPSP_synth"/>
    <property type="match status" value="1"/>
</dbReference>
<keyword evidence="7" id="KW-0963">Cytoplasm</keyword>